<proteinExistence type="predicted"/>
<dbReference type="Gene3D" id="3.10.450.50">
    <property type="match status" value="1"/>
</dbReference>
<dbReference type="EMBL" id="NAJO01000003">
    <property type="protein sequence ID" value="OQO13686.1"/>
    <property type="molecule type" value="Genomic_DNA"/>
</dbReference>
<dbReference type="AlphaFoldDB" id="A0A1V8TQM1"/>
<dbReference type="PANTHER" id="PTHR39598:SF1">
    <property type="entry name" value="AUSTINOID BIOSYNTHESIS CLUSTERS PROTEIN F-RELATED"/>
    <property type="match status" value="1"/>
</dbReference>
<dbReference type="OrthoDB" id="3758478at2759"/>
<dbReference type="STRING" id="1507870.A0A1V8TQM1"/>
<organism evidence="1 2">
    <name type="scientific">Cryoendolithus antarcticus</name>
    <dbReference type="NCBI Taxonomy" id="1507870"/>
    <lineage>
        <taxon>Eukaryota</taxon>
        <taxon>Fungi</taxon>
        <taxon>Dikarya</taxon>
        <taxon>Ascomycota</taxon>
        <taxon>Pezizomycotina</taxon>
        <taxon>Dothideomycetes</taxon>
        <taxon>Dothideomycetidae</taxon>
        <taxon>Cladosporiales</taxon>
        <taxon>Cladosporiaceae</taxon>
        <taxon>Cryoendolithus</taxon>
    </lineage>
</organism>
<dbReference type="Proteomes" id="UP000192596">
    <property type="component" value="Unassembled WGS sequence"/>
</dbReference>
<sequence>MSSLAAQKATVSDFIDYFTNWQLDAVAGLCAPGFIRNQQPSSSLGESEETAEVMLARLQGMGAIFTTPLNYGTKNFVHDGEAHKSSFEFVINADTKLGPLELQGVMMQTFTEDGKKVTRVDEFLDSKALEAFMAKVTAAMAGGEKEA</sequence>
<keyword evidence="2" id="KW-1185">Reference proteome</keyword>
<evidence type="ECO:0000313" key="1">
    <source>
        <dbReference type="EMBL" id="OQO13686.1"/>
    </source>
</evidence>
<comment type="caution">
    <text evidence="1">The sequence shown here is derived from an EMBL/GenBank/DDBJ whole genome shotgun (WGS) entry which is preliminary data.</text>
</comment>
<evidence type="ECO:0008006" key="3">
    <source>
        <dbReference type="Google" id="ProtNLM"/>
    </source>
</evidence>
<dbReference type="SUPFAM" id="SSF54427">
    <property type="entry name" value="NTF2-like"/>
    <property type="match status" value="1"/>
</dbReference>
<accession>A0A1V8TQM1</accession>
<dbReference type="InterPro" id="IPR050977">
    <property type="entry name" value="Fungal_Meroterpenoid_Isomerase"/>
</dbReference>
<dbReference type="InterPro" id="IPR032710">
    <property type="entry name" value="NTF2-like_dom_sf"/>
</dbReference>
<protein>
    <recommendedName>
        <fullName evidence="3">SnoaL-like domain-containing protein</fullName>
    </recommendedName>
</protein>
<name>A0A1V8TQM1_9PEZI</name>
<dbReference type="InParanoid" id="A0A1V8TQM1"/>
<reference evidence="2" key="1">
    <citation type="submission" date="2017-03" db="EMBL/GenBank/DDBJ databases">
        <title>Genomes of endolithic fungi from Antarctica.</title>
        <authorList>
            <person name="Coleine C."/>
            <person name="Masonjones S."/>
            <person name="Stajich J.E."/>
        </authorList>
    </citation>
    <scope>NUCLEOTIDE SEQUENCE [LARGE SCALE GENOMIC DNA]</scope>
    <source>
        <strain evidence="2">CCFEE 5527</strain>
    </source>
</reference>
<dbReference type="PANTHER" id="PTHR39598">
    <property type="entry name" value="AUSTINOL SYNTHESIS PROTEIN F-RELATED"/>
    <property type="match status" value="1"/>
</dbReference>
<evidence type="ECO:0000313" key="2">
    <source>
        <dbReference type="Proteomes" id="UP000192596"/>
    </source>
</evidence>
<gene>
    <name evidence="1" type="ORF">B0A48_01915</name>
</gene>